<evidence type="ECO:0000313" key="2">
    <source>
        <dbReference type="Proteomes" id="UP000461585"/>
    </source>
</evidence>
<sequence>MRYLIFSLLFAIVHTVAYMAAGMATLAISKGIYEGRGRVMDYLFVTMK</sequence>
<dbReference type="Proteomes" id="UP000461585">
    <property type="component" value="Unassembled WGS sequence"/>
</dbReference>
<evidence type="ECO:0000313" key="1">
    <source>
        <dbReference type="EMBL" id="NDL66979.1"/>
    </source>
</evidence>
<name>A0A7X5KLR6_9FIRM</name>
<accession>A0A7X5KLR6</accession>
<keyword evidence="2" id="KW-1185">Reference proteome</keyword>
<dbReference type="RefSeq" id="WP_162369705.1">
    <property type="nucleotide sequence ID" value="NZ_JAAEEH010000008.1"/>
</dbReference>
<gene>
    <name evidence="1" type="ORF">GXN74_04350</name>
</gene>
<organism evidence="1 2">
    <name type="scientific">Anaerotalea alkaliphila</name>
    <dbReference type="NCBI Taxonomy" id="2662126"/>
    <lineage>
        <taxon>Bacteria</taxon>
        <taxon>Bacillati</taxon>
        <taxon>Bacillota</taxon>
        <taxon>Clostridia</taxon>
        <taxon>Eubacteriales</taxon>
        <taxon>Anaerotalea</taxon>
    </lineage>
</organism>
<reference evidence="1 2" key="1">
    <citation type="submission" date="2020-01" db="EMBL/GenBank/DDBJ databases">
        <title>Anaeroalcalibacter tamaniensis gen. nov., sp. nov., moderately halophilic strictly anaerobic fermenter bacterium from mud volcano of Taman peninsula.</title>
        <authorList>
            <person name="Frolova A."/>
            <person name="Merkel A.Y."/>
            <person name="Slobodkin A.I."/>
        </authorList>
    </citation>
    <scope>NUCLEOTIDE SEQUENCE [LARGE SCALE GENOMIC DNA]</scope>
    <source>
        <strain evidence="1 2">F-3ap</strain>
    </source>
</reference>
<comment type="caution">
    <text evidence="1">The sequence shown here is derived from an EMBL/GenBank/DDBJ whole genome shotgun (WGS) entry which is preliminary data.</text>
</comment>
<dbReference type="AlphaFoldDB" id="A0A7X5KLR6"/>
<proteinExistence type="predicted"/>
<dbReference type="EMBL" id="JAAEEH010000008">
    <property type="protein sequence ID" value="NDL66979.1"/>
    <property type="molecule type" value="Genomic_DNA"/>
</dbReference>
<protein>
    <submittedName>
        <fullName evidence="1">Uncharacterized protein</fullName>
    </submittedName>
</protein>